<dbReference type="InterPro" id="IPR036812">
    <property type="entry name" value="NAD(P)_OxRdtase_dom_sf"/>
</dbReference>
<dbReference type="PRINTS" id="PR00069">
    <property type="entry name" value="ALDKETRDTASE"/>
</dbReference>
<evidence type="ECO:0000313" key="7">
    <source>
        <dbReference type="EMBL" id="KAK7047855.1"/>
    </source>
</evidence>
<dbReference type="Gene3D" id="3.20.20.100">
    <property type="entry name" value="NADP-dependent oxidoreductase domain"/>
    <property type="match status" value="1"/>
</dbReference>
<dbReference type="EMBL" id="JAYKXP010000018">
    <property type="protein sequence ID" value="KAK7047855.1"/>
    <property type="molecule type" value="Genomic_DNA"/>
</dbReference>
<dbReference type="PIRSF" id="PIRSF000097">
    <property type="entry name" value="AKR"/>
    <property type="match status" value="1"/>
</dbReference>
<keyword evidence="8" id="KW-1185">Reference proteome</keyword>
<dbReference type="InterPro" id="IPR020471">
    <property type="entry name" value="AKR"/>
</dbReference>
<feature type="site" description="Lowers pKa of active site Tyr" evidence="5">
    <location>
        <position position="79"/>
    </location>
</feature>
<evidence type="ECO:0000256" key="3">
    <source>
        <dbReference type="PIRSR" id="PIRSR000097-1"/>
    </source>
</evidence>
<reference evidence="7 8" key="1">
    <citation type="submission" date="2024-01" db="EMBL/GenBank/DDBJ databases">
        <title>A draft genome for a cacao thread blight-causing isolate of Paramarasmius palmivorus.</title>
        <authorList>
            <person name="Baruah I.K."/>
            <person name="Bukari Y."/>
            <person name="Amoako-Attah I."/>
            <person name="Meinhardt L.W."/>
            <person name="Bailey B.A."/>
            <person name="Cohen S.P."/>
        </authorList>
    </citation>
    <scope>NUCLEOTIDE SEQUENCE [LARGE SCALE GENOMIC DNA]</scope>
    <source>
        <strain evidence="7 8">GH-12</strain>
    </source>
</reference>
<dbReference type="SUPFAM" id="SSF51430">
    <property type="entry name" value="NAD(P)-linked oxidoreductase"/>
    <property type="match status" value="1"/>
</dbReference>
<evidence type="ECO:0000256" key="5">
    <source>
        <dbReference type="PIRSR" id="PIRSR000097-3"/>
    </source>
</evidence>
<dbReference type="PROSITE" id="PS00062">
    <property type="entry name" value="ALDOKETO_REDUCTASE_2"/>
    <property type="match status" value="1"/>
</dbReference>
<sequence length="320" mass="36164">MVTPTIKLSSGYEMPQVGFGLWKVPNDTAPDTVYNAIKAGYRLFDGAFDYGNEKECGLGIKRAIDEGIVKRSDLFITSKLWNTFHEADKVEAITRQQLQWWGLEYFDLFLIHFPVALEYVDPAVSYPSGWHNLEGKVVQSKATIQETYQALEKLVDLGLTRSIGVSNFQGALLMDVLRYARIRPAALQVEHHPYLTQKELIEFAKSENIAVTAYSTFGPLSFVELDWDKAKDTPKLFEHSTITSIATAHERKPAEVILRWCTQRGLAVIPKSNTLTNMSSNLSNVEFDLTQEELDAISSLNKNIRFNNPPDYLGTLYIFA</sequence>
<gene>
    <name evidence="7" type="primary">xyl1</name>
    <name evidence="7" type="ORF">VNI00_006183</name>
</gene>
<proteinExistence type="inferred from homology"/>
<evidence type="ECO:0000256" key="1">
    <source>
        <dbReference type="ARBA" id="ARBA00007905"/>
    </source>
</evidence>
<keyword evidence="2 7" id="KW-0560">Oxidoreductase</keyword>
<dbReference type="EC" id="1.1.1.307" evidence="7"/>
<dbReference type="PANTHER" id="PTHR11732">
    <property type="entry name" value="ALDO/KETO REDUCTASE"/>
    <property type="match status" value="1"/>
</dbReference>
<feature type="active site" description="Proton donor" evidence="3">
    <location>
        <position position="50"/>
    </location>
</feature>
<dbReference type="PROSITE" id="PS00798">
    <property type="entry name" value="ALDOKETO_REDUCTASE_1"/>
    <property type="match status" value="1"/>
</dbReference>
<protein>
    <submittedName>
        <fullName evidence="7">D-xylose reductase</fullName>
        <ecNumber evidence="7">1.1.1.307</ecNumber>
    </submittedName>
</protein>
<dbReference type="FunFam" id="3.20.20.100:FF:000007">
    <property type="entry name" value="NAD(P)H-dependent D-xylose reductase xyl1"/>
    <property type="match status" value="1"/>
</dbReference>
<dbReference type="Proteomes" id="UP001383192">
    <property type="component" value="Unassembled WGS sequence"/>
</dbReference>
<dbReference type="GO" id="GO:0016491">
    <property type="term" value="F:oxidoreductase activity"/>
    <property type="evidence" value="ECO:0007669"/>
    <property type="project" value="UniProtKB-KW"/>
</dbReference>
<organism evidence="7 8">
    <name type="scientific">Paramarasmius palmivorus</name>
    <dbReference type="NCBI Taxonomy" id="297713"/>
    <lineage>
        <taxon>Eukaryota</taxon>
        <taxon>Fungi</taxon>
        <taxon>Dikarya</taxon>
        <taxon>Basidiomycota</taxon>
        <taxon>Agaricomycotina</taxon>
        <taxon>Agaricomycetes</taxon>
        <taxon>Agaricomycetidae</taxon>
        <taxon>Agaricales</taxon>
        <taxon>Marasmiineae</taxon>
        <taxon>Marasmiaceae</taxon>
        <taxon>Paramarasmius</taxon>
    </lineage>
</organism>
<accession>A0AAW0D9R5</accession>
<evidence type="ECO:0000256" key="4">
    <source>
        <dbReference type="PIRSR" id="PIRSR000097-2"/>
    </source>
</evidence>
<evidence type="ECO:0000256" key="2">
    <source>
        <dbReference type="ARBA" id="ARBA00023002"/>
    </source>
</evidence>
<evidence type="ECO:0000313" key="8">
    <source>
        <dbReference type="Proteomes" id="UP001383192"/>
    </source>
</evidence>
<feature type="domain" description="NADP-dependent oxidoreductase" evidence="6">
    <location>
        <begin position="18"/>
        <end position="301"/>
    </location>
</feature>
<comment type="caution">
    <text evidence="7">The sequence shown here is derived from an EMBL/GenBank/DDBJ whole genome shotgun (WGS) entry which is preliminary data.</text>
</comment>
<comment type="similarity">
    <text evidence="1">Belongs to the aldo/keto reductase family.</text>
</comment>
<evidence type="ECO:0000259" key="6">
    <source>
        <dbReference type="Pfam" id="PF00248"/>
    </source>
</evidence>
<dbReference type="Pfam" id="PF00248">
    <property type="entry name" value="Aldo_ket_red"/>
    <property type="match status" value="1"/>
</dbReference>
<dbReference type="AlphaFoldDB" id="A0AAW0D9R5"/>
<feature type="binding site" evidence="4">
    <location>
        <position position="112"/>
    </location>
    <ligand>
        <name>substrate</name>
    </ligand>
</feature>
<dbReference type="InterPro" id="IPR018170">
    <property type="entry name" value="Aldo/ket_reductase_CS"/>
</dbReference>
<name>A0AAW0D9R5_9AGAR</name>
<dbReference type="InterPro" id="IPR023210">
    <property type="entry name" value="NADP_OxRdtase_dom"/>
</dbReference>